<proteinExistence type="inferred from homology"/>
<dbReference type="PANTHER" id="PTHR33392">
    <property type="entry name" value="POLYISOPRENYL-TEICHOIC ACID--PEPTIDOGLYCAN TEICHOIC ACID TRANSFERASE TAGU"/>
    <property type="match status" value="1"/>
</dbReference>
<dbReference type="PANTHER" id="PTHR33392:SF6">
    <property type="entry name" value="POLYISOPRENYL-TEICHOIC ACID--PEPTIDOGLYCAN TEICHOIC ACID TRANSFERASE TAGU"/>
    <property type="match status" value="1"/>
</dbReference>
<name>A0A1F5GHC5_9BACT</name>
<dbReference type="AlphaFoldDB" id="A0A1F5GHC5"/>
<dbReference type="InterPro" id="IPR050922">
    <property type="entry name" value="LytR/CpsA/Psr_CW_biosynth"/>
</dbReference>
<keyword evidence="2" id="KW-0472">Membrane</keyword>
<dbReference type="STRING" id="1797716.A3D07_03310"/>
<dbReference type="Pfam" id="PF03816">
    <property type="entry name" value="LytR_cpsA_psr"/>
    <property type="match status" value="1"/>
</dbReference>
<protein>
    <recommendedName>
        <fullName evidence="3">Cell envelope-related transcriptional attenuator domain-containing protein</fullName>
    </recommendedName>
</protein>
<dbReference type="Proteomes" id="UP000177124">
    <property type="component" value="Unassembled WGS sequence"/>
</dbReference>
<dbReference type="InterPro" id="IPR004474">
    <property type="entry name" value="LytR_CpsA_psr"/>
</dbReference>
<evidence type="ECO:0000313" key="5">
    <source>
        <dbReference type="Proteomes" id="UP000177124"/>
    </source>
</evidence>
<evidence type="ECO:0000259" key="3">
    <source>
        <dbReference type="Pfam" id="PF03816"/>
    </source>
</evidence>
<accession>A0A1F5GHC5</accession>
<sequence>MREIGKPYKKRFSFLGIFALTILFLIITVGLVKLLNLEKYLIGGPKTVVSLITDSGLDSDRGRTNVLLMGIGGRGHEGPDLTDTMILASVDKNAKDVVLISIPRDLWVPNLSAKINSAYAYGQDEKNGQGLDLAKETVSVLLGIPVHYAFRIDFNGFVRGVDLIGGLDIEVENSFVDPKYPISGREDDLCGLTIETQEKDGVTGQVVKDATGSAIPLSEITDENDPFTCRWEELSFTKGLKHMDGTTVLKFVRSRHGTGGEGSDFARSARQQKVILAFRQKVLSTETLTSPQKIIELSKTFGDTIDTDIKDEDVTLFAKLGLKIEPSTIRRVVLDTNEKDGRLEFGRPENHGGQSVLIPKNNSWTDLAEYIQGEVFKLEEK</sequence>
<comment type="caution">
    <text evidence="4">The sequence shown here is derived from an EMBL/GenBank/DDBJ whole genome shotgun (WGS) entry which is preliminary data.</text>
</comment>
<keyword evidence="2" id="KW-1133">Transmembrane helix</keyword>
<keyword evidence="2" id="KW-0812">Transmembrane</keyword>
<evidence type="ECO:0000256" key="2">
    <source>
        <dbReference type="SAM" id="Phobius"/>
    </source>
</evidence>
<feature type="transmembrane region" description="Helical" evidence="2">
    <location>
        <begin position="12"/>
        <end position="32"/>
    </location>
</feature>
<evidence type="ECO:0000256" key="1">
    <source>
        <dbReference type="ARBA" id="ARBA00006068"/>
    </source>
</evidence>
<comment type="similarity">
    <text evidence="1">Belongs to the LytR/CpsA/Psr (LCP) family.</text>
</comment>
<gene>
    <name evidence="4" type="ORF">A3D07_03310</name>
</gene>
<evidence type="ECO:0000313" key="4">
    <source>
        <dbReference type="EMBL" id="OGD91271.1"/>
    </source>
</evidence>
<feature type="domain" description="Cell envelope-related transcriptional attenuator" evidence="3">
    <location>
        <begin position="82"/>
        <end position="282"/>
    </location>
</feature>
<dbReference type="EMBL" id="MFBF01000019">
    <property type="protein sequence ID" value="OGD91271.1"/>
    <property type="molecule type" value="Genomic_DNA"/>
</dbReference>
<reference evidence="4 5" key="1">
    <citation type="journal article" date="2016" name="Nat. Commun.">
        <title>Thousands of microbial genomes shed light on interconnected biogeochemical processes in an aquifer system.</title>
        <authorList>
            <person name="Anantharaman K."/>
            <person name="Brown C.T."/>
            <person name="Hug L.A."/>
            <person name="Sharon I."/>
            <person name="Castelle C.J."/>
            <person name="Probst A.J."/>
            <person name="Thomas B.C."/>
            <person name="Singh A."/>
            <person name="Wilkins M.J."/>
            <person name="Karaoz U."/>
            <person name="Brodie E.L."/>
            <person name="Williams K.H."/>
            <person name="Hubbard S.S."/>
            <person name="Banfield J.F."/>
        </authorList>
    </citation>
    <scope>NUCLEOTIDE SEQUENCE [LARGE SCALE GENOMIC DNA]</scope>
</reference>
<dbReference type="Gene3D" id="3.40.630.190">
    <property type="entry name" value="LCP protein"/>
    <property type="match status" value="1"/>
</dbReference>
<organism evidence="4 5">
    <name type="scientific">Candidatus Curtissbacteria bacterium RIFCSPHIGHO2_02_FULL_42_15</name>
    <dbReference type="NCBI Taxonomy" id="1797716"/>
    <lineage>
        <taxon>Bacteria</taxon>
        <taxon>Candidatus Curtissiibacteriota</taxon>
    </lineage>
</organism>